<accession>A0AAV4WS10</accession>
<dbReference type="EMBL" id="BPLQ01014930">
    <property type="protein sequence ID" value="GIY84405.1"/>
    <property type="molecule type" value="Genomic_DNA"/>
</dbReference>
<dbReference type="Proteomes" id="UP001054837">
    <property type="component" value="Unassembled WGS sequence"/>
</dbReference>
<proteinExistence type="predicted"/>
<feature type="region of interest" description="Disordered" evidence="1">
    <location>
        <begin position="56"/>
        <end position="75"/>
    </location>
</feature>
<reference evidence="2 3" key="1">
    <citation type="submission" date="2021-06" db="EMBL/GenBank/DDBJ databases">
        <title>Caerostris darwini draft genome.</title>
        <authorList>
            <person name="Kono N."/>
            <person name="Arakawa K."/>
        </authorList>
    </citation>
    <scope>NUCLEOTIDE SEQUENCE [LARGE SCALE GENOMIC DNA]</scope>
</reference>
<keyword evidence="3" id="KW-1185">Reference proteome</keyword>
<evidence type="ECO:0000256" key="1">
    <source>
        <dbReference type="SAM" id="MobiDB-lite"/>
    </source>
</evidence>
<evidence type="ECO:0000313" key="3">
    <source>
        <dbReference type="Proteomes" id="UP001054837"/>
    </source>
</evidence>
<name>A0AAV4WS10_9ARAC</name>
<gene>
    <name evidence="2" type="ORF">CDAR_278531</name>
</gene>
<protein>
    <submittedName>
        <fullName evidence="2">Uncharacterized protein</fullName>
    </submittedName>
</protein>
<organism evidence="2 3">
    <name type="scientific">Caerostris darwini</name>
    <dbReference type="NCBI Taxonomy" id="1538125"/>
    <lineage>
        <taxon>Eukaryota</taxon>
        <taxon>Metazoa</taxon>
        <taxon>Ecdysozoa</taxon>
        <taxon>Arthropoda</taxon>
        <taxon>Chelicerata</taxon>
        <taxon>Arachnida</taxon>
        <taxon>Araneae</taxon>
        <taxon>Araneomorphae</taxon>
        <taxon>Entelegynae</taxon>
        <taxon>Araneoidea</taxon>
        <taxon>Araneidae</taxon>
        <taxon>Caerostris</taxon>
    </lineage>
</organism>
<comment type="caution">
    <text evidence="2">The sequence shown here is derived from an EMBL/GenBank/DDBJ whole genome shotgun (WGS) entry which is preliminary data.</text>
</comment>
<evidence type="ECO:0000313" key="2">
    <source>
        <dbReference type="EMBL" id="GIY84405.1"/>
    </source>
</evidence>
<sequence>MLSVTEIMQMIAKAESFRFIMCKKGQITKYLSFIGVPSYLRHQRLLMWGRPPLPAGGSRQGHLSRGQARMRPGPFHDSMQIRPHQGVEHGTGAFSVQNLAAEFVIAALLKLLV</sequence>
<dbReference type="AlphaFoldDB" id="A0AAV4WS10"/>